<dbReference type="Proteomes" id="UP000033881">
    <property type="component" value="Unassembled WGS sequence"/>
</dbReference>
<protein>
    <submittedName>
        <fullName evidence="2">Uncharacterized protein</fullName>
    </submittedName>
</protein>
<proteinExistence type="predicted"/>
<sequence>MESEMAKSEWGEYSRLVLNELERLNQGQIEIKADLAELKMSNQTIVDTKEWKNKVTEVWSPTQMQQAKNEVYGQKNRWAVVTGIVIAIQILFSLLVIFKDRLF</sequence>
<reference evidence="2 3" key="1">
    <citation type="journal article" date="2015" name="Nature">
        <title>rRNA introns, odd ribosomes, and small enigmatic genomes across a large radiation of phyla.</title>
        <authorList>
            <person name="Brown C.T."/>
            <person name="Hug L.A."/>
            <person name="Thomas B.C."/>
            <person name="Sharon I."/>
            <person name="Castelle C.J."/>
            <person name="Singh A."/>
            <person name="Wilkins M.J."/>
            <person name="Williams K.H."/>
            <person name="Banfield J.F."/>
        </authorList>
    </citation>
    <scope>NUCLEOTIDE SEQUENCE [LARGE SCALE GENOMIC DNA]</scope>
</reference>
<comment type="caution">
    <text evidence="2">The sequence shown here is derived from an EMBL/GenBank/DDBJ whole genome shotgun (WGS) entry which is preliminary data.</text>
</comment>
<evidence type="ECO:0000256" key="1">
    <source>
        <dbReference type="SAM" id="Phobius"/>
    </source>
</evidence>
<dbReference type="EMBL" id="LBWB01000046">
    <property type="protein sequence ID" value="KKQ97576.1"/>
    <property type="molecule type" value="Genomic_DNA"/>
</dbReference>
<keyword evidence="1" id="KW-0472">Membrane</keyword>
<feature type="transmembrane region" description="Helical" evidence="1">
    <location>
        <begin position="78"/>
        <end position="98"/>
    </location>
</feature>
<evidence type="ECO:0000313" key="3">
    <source>
        <dbReference type="Proteomes" id="UP000033881"/>
    </source>
</evidence>
<dbReference type="STRING" id="1618574.UT24_C0046G0008"/>
<organism evidence="2 3">
    <name type="scientific">Candidatus Woesebacteria bacterium GW2011_GWB1_39_12</name>
    <dbReference type="NCBI Taxonomy" id="1618574"/>
    <lineage>
        <taxon>Bacteria</taxon>
        <taxon>Candidatus Woeseibacteriota</taxon>
    </lineage>
</organism>
<name>A0A0G0Q7C5_9BACT</name>
<evidence type="ECO:0000313" key="2">
    <source>
        <dbReference type="EMBL" id="KKQ97576.1"/>
    </source>
</evidence>
<keyword evidence="1" id="KW-1133">Transmembrane helix</keyword>
<accession>A0A0G0Q7C5</accession>
<dbReference type="AlphaFoldDB" id="A0A0G0Q7C5"/>
<gene>
    <name evidence="2" type="ORF">UT24_C0046G0008</name>
</gene>
<keyword evidence="1" id="KW-0812">Transmembrane</keyword>